<feature type="compositionally biased region" description="Acidic residues" evidence="1">
    <location>
        <begin position="48"/>
        <end position="112"/>
    </location>
</feature>
<dbReference type="PANTHER" id="PTHR16277">
    <property type="entry name" value="CELL DIVISION CYCLE ASSOCIATED PROTEIN 4/SERTA DOMAIN-CONTAINING PROTEIN 2"/>
    <property type="match status" value="1"/>
</dbReference>
<organism evidence="3 4">
    <name type="scientific">Fragariocoptes setiger</name>
    <dbReference type="NCBI Taxonomy" id="1670756"/>
    <lineage>
        <taxon>Eukaryota</taxon>
        <taxon>Metazoa</taxon>
        <taxon>Ecdysozoa</taxon>
        <taxon>Arthropoda</taxon>
        <taxon>Chelicerata</taxon>
        <taxon>Arachnida</taxon>
        <taxon>Acari</taxon>
        <taxon>Acariformes</taxon>
        <taxon>Trombidiformes</taxon>
        <taxon>Prostigmata</taxon>
        <taxon>Eupodina</taxon>
        <taxon>Eriophyoidea</taxon>
        <taxon>Phytoptidae</taxon>
        <taxon>Fragariocoptes</taxon>
    </lineage>
</organism>
<evidence type="ECO:0000256" key="1">
    <source>
        <dbReference type="SAM" id="MobiDB-lite"/>
    </source>
</evidence>
<feature type="domain" description="SERTA" evidence="2">
    <location>
        <begin position="141"/>
        <end position="188"/>
    </location>
</feature>
<evidence type="ECO:0000313" key="4">
    <source>
        <dbReference type="Proteomes" id="UP000825002"/>
    </source>
</evidence>
<comment type="caution">
    <text evidence="3">The sequence shown here is derived from an EMBL/GenBank/DDBJ whole genome shotgun (WGS) entry which is preliminary data.</text>
</comment>
<dbReference type="Proteomes" id="UP000825002">
    <property type="component" value="Unassembled WGS sequence"/>
</dbReference>
<name>A0ABQ7S8V8_9ACAR</name>
<feature type="region of interest" description="Disordered" evidence="1">
    <location>
        <begin position="1"/>
        <end position="112"/>
    </location>
</feature>
<dbReference type="Pfam" id="PF06031">
    <property type="entry name" value="SERTA"/>
    <property type="match status" value="1"/>
</dbReference>
<evidence type="ECO:0000259" key="2">
    <source>
        <dbReference type="PROSITE" id="PS51053"/>
    </source>
</evidence>
<dbReference type="PROSITE" id="PS51053">
    <property type="entry name" value="SERTA"/>
    <property type="match status" value="1"/>
</dbReference>
<sequence length="292" mass="32954">MSVCEDERAGAYPSSCKRLRSNLSVDEDSGIQEPDNHQAISSNSCAATEDEDENLSNGDEDGEYDVEDEDEDDNDEEDDENDEDEEEEDDDEEEDEDDDEEEEEDDKDDCEVTDAHQSTVANHIHNPHESQRSGGQLNTSQQNTNWVLFHTSISKLRKCQSGPEPNLLRSVLICNLLRRLEREMDEDGIKINYGPDGVPTIVSSNQEIMIDQAPQNPTDTLSSGRITPFPATDNKCSMEPCDNEQFSSESNVSPPHWPPLEQPSYLSLDSGFEELSSRYHHNNWVSINYDTC</sequence>
<dbReference type="InterPro" id="IPR052262">
    <property type="entry name" value="E2F-SERTA_domain_protein"/>
</dbReference>
<dbReference type="InterPro" id="IPR009263">
    <property type="entry name" value="SERTA_dom"/>
</dbReference>
<gene>
    <name evidence="3" type="ORF">GZH46_01612</name>
</gene>
<evidence type="ECO:0000313" key="3">
    <source>
        <dbReference type="EMBL" id="KAG9509859.1"/>
    </source>
</evidence>
<reference evidence="3 4" key="1">
    <citation type="submission" date="2020-10" db="EMBL/GenBank/DDBJ databases">
        <authorList>
            <person name="Klimov P.B."/>
            <person name="Dyachkov S.M."/>
            <person name="Chetverikov P.E."/>
        </authorList>
    </citation>
    <scope>NUCLEOTIDE SEQUENCE [LARGE SCALE GENOMIC DNA]</scope>
    <source>
        <strain evidence="3">BMOC 18-1129-001#AD2665</strain>
        <tissue evidence="3">Entire mites</tissue>
    </source>
</reference>
<dbReference type="PANTHER" id="PTHR16277:SF7">
    <property type="entry name" value="RE12330P"/>
    <property type="match status" value="1"/>
</dbReference>
<keyword evidence="4" id="KW-1185">Reference proteome</keyword>
<protein>
    <recommendedName>
        <fullName evidence="2">SERTA domain-containing protein</fullName>
    </recommendedName>
</protein>
<proteinExistence type="predicted"/>
<accession>A0ABQ7S8V8</accession>
<dbReference type="EMBL" id="JAIFTH010000307">
    <property type="protein sequence ID" value="KAG9509859.1"/>
    <property type="molecule type" value="Genomic_DNA"/>
</dbReference>